<evidence type="ECO:0000313" key="3">
    <source>
        <dbReference type="Proteomes" id="UP001320420"/>
    </source>
</evidence>
<dbReference type="EMBL" id="JAKJXP020000015">
    <property type="protein sequence ID" value="KAK7755104.1"/>
    <property type="molecule type" value="Genomic_DNA"/>
</dbReference>
<dbReference type="InterPro" id="IPR029226">
    <property type="entry name" value="Ecp2-like"/>
</dbReference>
<dbReference type="Proteomes" id="UP001320420">
    <property type="component" value="Unassembled WGS sequence"/>
</dbReference>
<dbReference type="AlphaFoldDB" id="A0AAN9YUS3"/>
<keyword evidence="3" id="KW-1185">Reference proteome</keyword>
<gene>
    <name evidence="2" type="ORF">SLS62_002919</name>
</gene>
<protein>
    <recommendedName>
        <fullName evidence="1">Ecp2 effector protein-like domain-containing protein</fullName>
    </recommendedName>
</protein>
<name>A0AAN9YUS3_9PEZI</name>
<proteinExistence type="predicted"/>
<dbReference type="Pfam" id="PF14856">
    <property type="entry name" value="Hce2"/>
    <property type="match status" value="1"/>
</dbReference>
<organism evidence="2 3">
    <name type="scientific">Diatrype stigma</name>
    <dbReference type="NCBI Taxonomy" id="117547"/>
    <lineage>
        <taxon>Eukaryota</taxon>
        <taxon>Fungi</taxon>
        <taxon>Dikarya</taxon>
        <taxon>Ascomycota</taxon>
        <taxon>Pezizomycotina</taxon>
        <taxon>Sordariomycetes</taxon>
        <taxon>Xylariomycetidae</taxon>
        <taxon>Xylariales</taxon>
        <taxon>Diatrypaceae</taxon>
        <taxon>Diatrype</taxon>
    </lineage>
</organism>
<evidence type="ECO:0000313" key="2">
    <source>
        <dbReference type="EMBL" id="KAK7755104.1"/>
    </source>
</evidence>
<sequence>MKLQSATLCGVFAMAQAMRIFTDPQSAHFEKLVPSEFTLRDGRSGTVYRQSTPCCVSPIPGWSGLDNSWTPSEQTTSWCDLSQGAAREDDYIGIGTVEDCTTLRDYMLETEGAFLLGPEAFLFDYYTGLIGHNTCVVSVGLDPLAPGDGLWVGNKDVADILTLVLENYVKGDGMLFTEGYWPCASPSGSGIPATWNVW</sequence>
<reference evidence="2 3" key="1">
    <citation type="submission" date="2024-02" db="EMBL/GenBank/DDBJ databases">
        <title>De novo assembly and annotation of 12 fungi associated with fruit tree decline syndrome in Ontario, Canada.</title>
        <authorList>
            <person name="Sulman M."/>
            <person name="Ellouze W."/>
            <person name="Ilyukhin E."/>
        </authorList>
    </citation>
    <scope>NUCLEOTIDE SEQUENCE [LARGE SCALE GENOMIC DNA]</scope>
    <source>
        <strain evidence="2 3">M11/M66-122</strain>
    </source>
</reference>
<feature type="domain" description="Ecp2 effector protein-like" evidence="1">
    <location>
        <begin position="95"/>
        <end position="183"/>
    </location>
</feature>
<evidence type="ECO:0000259" key="1">
    <source>
        <dbReference type="Pfam" id="PF14856"/>
    </source>
</evidence>
<comment type="caution">
    <text evidence="2">The sequence shown here is derived from an EMBL/GenBank/DDBJ whole genome shotgun (WGS) entry which is preliminary data.</text>
</comment>
<accession>A0AAN9YUS3</accession>